<proteinExistence type="predicted"/>
<dbReference type="AlphaFoldDB" id="A0A6B0UJQ1"/>
<evidence type="ECO:0000256" key="1">
    <source>
        <dbReference type="SAM" id="MobiDB-lite"/>
    </source>
</evidence>
<sequence length="111" mass="12124">MRGGPGGLGGPRWSAACWSAWAWSPSSLSFSSSPPRSRWHDPVNSRDPVQGYRRKFAARQSAKNERAWCWIPWTRAWTPATTSTATCATSGCARTPCRTTDRGSASSTVYA</sequence>
<organism evidence="2">
    <name type="scientific">Ixodes ricinus</name>
    <name type="common">Common tick</name>
    <name type="synonym">Acarus ricinus</name>
    <dbReference type="NCBI Taxonomy" id="34613"/>
    <lineage>
        <taxon>Eukaryota</taxon>
        <taxon>Metazoa</taxon>
        <taxon>Ecdysozoa</taxon>
        <taxon>Arthropoda</taxon>
        <taxon>Chelicerata</taxon>
        <taxon>Arachnida</taxon>
        <taxon>Acari</taxon>
        <taxon>Parasitiformes</taxon>
        <taxon>Ixodida</taxon>
        <taxon>Ixodoidea</taxon>
        <taxon>Ixodidae</taxon>
        <taxon>Ixodinae</taxon>
        <taxon>Ixodes</taxon>
    </lineage>
</organism>
<name>A0A6B0UJQ1_IXORI</name>
<reference evidence="2" key="1">
    <citation type="submission" date="2019-12" db="EMBL/GenBank/DDBJ databases">
        <title>An insight into the sialome of adult female Ixodes ricinus ticks feeding for 6 days.</title>
        <authorList>
            <person name="Perner J."/>
            <person name="Ribeiro J.M.C."/>
        </authorList>
    </citation>
    <scope>NUCLEOTIDE SEQUENCE</scope>
    <source>
        <strain evidence="2">Semi-engorged</strain>
        <tissue evidence="2">Salivary glands</tissue>
    </source>
</reference>
<evidence type="ECO:0000313" key="2">
    <source>
        <dbReference type="EMBL" id="MXU89906.1"/>
    </source>
</evidence>
<feature type="compositionally biased region" description="Polar residues" evidence="1">
    <location>
        <begin position="102"/>
        <end position="111"/>
    </location>
</feature>
<feature type="compositionally biased region" description="Low complexity" evidence="1">
    <location>
        <begin position="86"/>
        <end position="95"/>
    </location>
</feature>
<protein>
    <submittedName>
        <fullName evidence="2">Uncharacterized protein</fullName>
    </submittedName>
</protein>
<accession>A0A6B0UJQ1</accession>
<feature type="region of interest" description="Disordered" evidence="1">
    <location>
        <begin position="86"/>
        <end position="111"/>
    </location>
</feature>
<dbReference type="EMBL" id="GIFC01007823">
    <property type="protein sequence ID" value="MXU89906.1"/>
    <property type="molecule type" value="Transcribed_RNA"/>
</dbReference>